<proteinExistence type="predicted"/>
<reference evidence="1 2" key="1">
    <citation type="journal article" date="2024" name="G3 (Bethesda)">
        <title>Genome assembly of Hibiscus sabdariffa L. provides insights into metabolisms of medicinal natural products.</title>
        <authorList>
            <person name="Kim T."/>
        </authorList>
    </citation>
    <scope>NUCLEOTIDE SEQUENCE [LARGE SCALE GENOMIC DNA]</scope>
    <source>
        <strain evidence="1">TK-2024</strain>
        <tissue evidence="1">Old leaves</tissue>
    </source>
</reference>
<dbReference type="Proteomes" id="UP001472677">
    <property type="component" value="Unassembled WGS sequence"/>
</dbReference>
<evidence type="ECO:0000313" key="1">
    <source>
        <dbReference type="EMBL" id="KAK8502568.1"/>
    </source>
</evidence>
<sequence length="141" mass="16197">MLRTFVAQERSNFGGQTTFFREATLEDPNKSQGKDEKAKEEVKYRGVRRRPWGKYASEIRDPSKQGASEYYPRLMGGSSSPFSYCYRPPSSVTFNKNSVRGSTSSGGQKQPIFEFEYLDDKVLEELLEAEDDKIKKKRSKD</sequence>
<keyword evidence="2" id="KW-1185">Reference proteome</keyword>
<gene>
    <name evidence="1" type="ORF">V6N12_013833</name>
</gene>
<dbReference type="InterPro" id="IPR001471">
    <property type="entry name" value="AP2/ERF_dom"/>
</dbReference>
<dbReference type="SUPFAM" id="SSF54171">
    <property type="entry name" value="DNA-binding domain"/>
    <property type="match status" value="1"/>
</dbReference>
<organism evidence="1 2">
    <name type="scientific">Hibiscus sabdariffa</name>
    <name type="common">roselle</name>
    <dbReference type="NCBI Taxonomy" id="183260"/>
    <lineage>
        <taxon>Eukaryota</taxon>
        <taxon>Viridiplantae</taxon>
        <taxon>Streptophyta</taxon>
        <taxon>Embryophyta</taxon>
        <taxon>Tracheophyta</taxon>
        <taxon>Spermatophyta</taxon>
        <taxon>Magnoliopsida</taxon>
        <taxon>eudicotyledons</taxon>
        <taxon>Gunneridae</taxon>
        <taxon>Pentapetalae</taxon>
        <taxon>rosids</taxon>
        <taxon>malvids</taxon>
        <taxon>Malvales</taxon>
        <taxon>Malvaceae</taxon>
        <taxon>Malvoideae</taxon>
        <taxon>Hibiscus</taxon>
    </lineage>
</organism>
<dbReference type="EMBL" id="JBBPBM010000165">
    <property type="protein sequence ID" value="KAK8502568.1"/>
    <property type="molecule type" value="Genomic_DNA"/>
</dbReference>
<accession>A0ABR2B783</accession>
<dbReference type="InterPro" id="IPR016177">
    <property type="entry name" value="DNA-bd_dom_sf"/>
</dbReference>
<dbReference type="SMART" id="SM00380">
    <property type="entry name" value="AP2"/>
    <property type="match status" value="1"/>
</dbReference>
<dbReference type="Gene3D" id="3.30.730.10">
    <property type="entry name" value="AP2/ERF domain"/>
    <property type="match status" value="1"/>
</dbReference>
<evidence type="ECO:0000313" key="2">
    <source>
        <dbReference type="Proteomes" id="UP001472677"/>
    </source>
</evidence>
<dbReference type="PANTHER" id="PTHR31190:SF321">
    <property type="entry name" value="ETHYLENE-RESPONSIVE TRANSCRIPTION FACTOR ERF098"/>
    <property type="match status" value="1"/>
</dbReference>
<dbReference type="PANTHER" id="PTHR31190">
    <property type="entry name" value="DNA-BINDING DOMAIN"/>
    <property type="match status" value="1"/>
</dbReference>
<comment type="caution">
    <text evidence="1">The sequence shown here is derived from an EMBL/GenBank/DDBJ whole genome shotgun (WGS) entry which is preliminary data.</text>
</comment>
<name>A0ABR2B783_9ROSI</name>
<dbReference type="InterPro" id="IPR036955">
    <property type="entry name" value="AP2/ERF_dom_sf"/>
</dbReference>
<dbReference type="InterPro" id="IPR044808">
    <property type="entry name" value="ERF_plant"/>
</dbReference>
<dbReference type="PROSITE" id="PS51032">
    <property type="entry name" value="AP2_ERF"/>
    <property type="match status" value="1"/>
</dbReference>
<protein>
    <submittedName>
        <fullName evidence="1">Uncharacterized protein</fullName>
    </submittedName>
</protein>